<comment type="caution">
    <text evidence="5">The sequence shown here is derived from an EMBL/GenBank/DDBJ whole genome shotgun (WGS) entry which is preliminary data.</text>
</comment>
<dbReference type="InterPro" id="IPR001466">
    <property type="entry name" value="Beta-lactam-related"/>
</dbReference>
<dbReference type="PANTHER" id="PTHR46825:SF11">
    <property type="entry name" value="PENICILLIN-BINDING PROTEIN 4"/>
    <property type="match status" value="1"/>
</dbReference>
<feature type="region of interest" description="Disordered" evidence="3">
    <location>
        <begin position="210"/>
        <end position="232"/>
    </location>
</feature>
<reference evidence="5" key="1">
    <citation type="submission" date="2021-01" db="EMBL/GenBank/DDBJ databases">
        <title>Whole genome shotgun sequence of Virgisporangium aliadipatigenens NBRC 105644.</title>
        <authorList>
            <person name="Komaki H."/>
            <person name="Tamura T."/>
        </authorList>
    </citation>
    <scope>NUCLEOTIDE SEQUENCE</scope>
    <source>
        <strain evidence="5">NBRC 105644</strain>
    </source>
</reference>
<proteinExistence type="predicted"/>
<dbReference type="RefSeq" id="WP_203902817.1">
    <property type="nucleotide sequence ID" value="NZ_BOPF01000026.1"/>
</dbReference>
<evidence type="ECO:0000259" key="4">
    <source>
        <dbReference type="Pfam" id="PF00144"/>
    </source>
</evidence>
<accession>A0A8J4DTJ0</accession>
<keyword evidence="6" id="KW-1185">Reference proteome</keyword>
<evidence type="ECO:0000256" key="1">
    <source>
        <dbReference type="ARBA" id="ARBA00004370"/>
    </source>
</evidence>
<gene>
    <name evidence="5" type="ORF">Val02_62320</name>
</gene>
<keyword evidence="2" id="KW-0472">Membrane</keyword>
<evidence type="ECO:0000256" key="3">
    <source>
        <dbReference type="SAM" id="MobiDB-lite"/>
    </source>
</evidence>
<sequence length="345" mass="37074">MIAETVARHRRRTDVPAIAAALLPAVGPPEIVACGERIRGGAPVTTADRWHIGSCMKAMTAATVALFVQSGRLRWETPLAEVFDGVHPGWGSVPVAALLTGTSGLPAHPGPDELRSALTDPAPLPRQRSLLVERYLCRPPRHPGRFVYSNLGYVVVGAALERLTGAPFEEVLTRELLRPLRIGNAGFGPPTGAQPWGHRARRTFLGIGMGRGPAIDPADPSPEHPPDNPPLLSPAGRLHVDLAGWAEFVRLFLNGPERLLTADSLRRLTTPPGTHTRQAMGWAIPKGPFAFAQQGSNARWVATAVVDPGRSTAALVVCNDGRTRMLRASLDLALALLRRRDDPRP</sequence>
<dbReference type="AlphaFoldDB" id="A0A8J4DTJ0"/>
<name>A0A8J4DTJ0_9ACTN</name>
<dbReference type="GO" id="GO:0016020">
    <property type="term" value="C:membrane"/>
    <property type="evidence" value="ECO:0007669"/>
    <property type="project" value="UniProtKB-SubCell"/>
</dbReference>
<feature type="domain" description="Beta-lactamase-related" evidence="4">
    <location>
        <begin position="38"/>
        <end position="331"/>
    </location>
</feature>
<dbReference type="InterPro" id="IPR050491">
    <property type="entry name" value="AmpC-like"/>
</dbReference>
<comment type="subcellular location">
    <subcellularLocation>
        <location evidence="1">Membrane</location>
    </subcellularLocation>
</comment>
<dbReference type="Proteomes" id="UP000619260">
    <property type="component" value="Unassembled WGS sequence"/>
</dbReference>
<organism evidence="5 6">
    <name type="scientific">Virgisporangium aliadipatigenens</name>
    <dbReference type="NCBI Taxonomy" id="741659"/>
    <lineage>
        <taxon>Bacteria</taxon>
        <taxon>Bacillati</taxon>
        <taxon>Actinomycetota</taxon>
        <taxon>Actinomycetes</taxon>
        <taxon>Micromonosporales</taxon>
        <taxon>Micromonosporaceae</taxon>
        <taxon>Virgisporangium</taxon>
    </lineage>
</organism>
<dbReference type="Pfam" id="PF00144">
    <property type="entry name" value="Beta-lactamase"/>
    <property type="match status" value="1"/>
</dbReference>
<dbReference type="EMBL" id="BOPF01000026">
    <property type="protein sequence ID" value="GIJ49346.1"/>
    <property type="molecule type" value="Genomic_DNA"/>
</dbReference>
<dbReference type="SUPFAM" id="SSF56601">
    <property type="entry name" value="beta-lactamase/transpeptidase-like"/>
    <property type="match status" value="1"/>
</dbReference>
<dbReference type="Gene3D" id="3.40.710.10">
    <property type="entry name" value="DD-peptidase/beta-lactamase superfamily"/>
    <property type="match status" value="1"/>
</dbReference>
<protein>
    <recommendedName>
        <fullName evidence="4">Beta-lactamase-related domain-containing protein</fullName>
    </recommendedName>
</protein>
<dbReference type="PANTHER" id="PTHR46825">
    <property type="entry name" value="D-ALANYL-D-ALANINE-CARBOXYPEPTIDASE/ENDOPEPTIDASE AMPH"/>
    <property type="match status" value="1"/>
</dbReference>
<dbReference type="InterPro" id="IPR012338">
    <property type="entry name" value="Beta-lactam/transpept-like"/>
</dbReference>
<evidence type="ECO:0000256" key="2">
    <source>
        <dbReference type="ARBA" id="ARBA00023136"/>
    </source>
</evidence>
<evidence type="ECO:0000313" key="6">
    <source>
        <dbReference type="Proteomes" id="UP000619260"/>
    </source>
</evidence>
<evidence type="ECO:0000313" key="5">
    <source>
        <dbReference type="EMBL" id="GIJ49346.1"/>
    </source>
</evidence>